<feature type="transmembrane region" description="Helical" evidence="1">
    <location>
        <begin position="110"/>
        <end position="133"/>
    </location>
</feature>
<feature type="transmembrane region" description="Helical" evidence="1">
    <location>
        <begin position="44"/>
        <end position="64"/>
    </location>
</feature>
<feature type="transmembrane region" description="Helical" evidence="1">
    <location>
        <begin position="71"/>
        <end position="90"/>
    </location>
</feature>
<proteinExistence type="predicted"/>
<dbReference type="EMBL" id="JBJIAA010000015">
    <property type="protein sequence ID" value="MFL0252150.1"/>
    <property type="molecule type" value="Genomic_DNA"/>
</dbReference>
<evidence type="ECO:0000256" key="1">
    <source>
        <dbReference type="SAM" id="Phobius"/>
    </source>
</evidence>
<evidence type="ECO:0000313" key="2">
    <source>
        <dbReference type="EMBL" id="MFL0252150.1"/>
    </source>
</evidence>
<keyword evidence="3" id="KW-1185">Reference proteome</keyword>
<evidence type="ECO:0000313" key="3">
    <source>
        <dbReference type="Proteomes" id="UP001623592"/>
    </source>
</evidence>
<sequence length="140" mass="15922">MKLGSSLFKVIAKSQLLSIIFAGISRIHIDLFTCYKYMFKNTIMLSLSLVVFAVFCIITSIIFLNKSVVNIFLVSIGYIIYWRIFLNVPFFCIDNPNDYGAGLLGLSLEVILGIFDYVIVIFSSIIAVSIHIIRIKKDFY</sequence>
<gene>
    <name evidence="2" type="ORF">ACJDT4_17175</name>
</gene>
<reference evidence="2 3" key="1">
    <citation type="submission" date="2024-11" db="EMBL/GenBank/DDBJ databases">
        <authorList>
            <person name="Heng Y.C."/>
            <person name="Lim A.C.H."/>
            <person name="Lee J.K.Y."/>
            <person name="Kittelmann S."/>
        </authorList>
    </citation>
    <scope>NUCLEOTIDE SEQUENCE [LARGE SCALE GENOMIC DNA]</scope>
    <source>
        <strain evidence="2 3">WILCCON 0114</strain>
    </source>
</reference>
<comment type="caution">
    <text evidence="2">The sequence shown here is derived from an EMBL/GenBank/DDBJ whole genome shotgun (WGS) entry which is preliminary data.</text>
</comment>
<dbReference type="RefSeq" id="WP_406788799.1">
    <property type="nucleotide sequence ID" value="NZ_JBJIAA010000015.1"/>
</dbReference>
<keyword evidence="1" id="KW-1133">Transmembrane helix</keyword>
<organism evidence="2 3">
    <name type="scientific">Clostridium neuense</name>
    <dbReference type="NCBI Taxonomy" id="1728934"/>
    <lineage>
        <taxon>Bacteria</taxon>
        <taxon>Bacillati</taxon>
        <taxon>Bacillota</taxon>
        <taxon>Clostridia</taxon>
        <taxon>Eubacteriales</taxon>
        <taxon>Clostridiaceae</taxon>
        <taxon>Clostridium</taxon>
    </lineage>
</organism>
<protein>
    <submittedName>
        <fullName evidence="2">Uncharacterized protein</fullName>
    </submittedName>
</protein>
<dbReference type="Proteomes" id="UP001623592">
    <property type="component" value="Unassembled WGS sequence"/>
</dbReference>
<keyword evidence="1" id="KW-0472">Membrane</keyword>
<keyword evidence="1" id="KW-0812">Transmembrane</keyword>
<accession>A0ABW8TJA4</accession>
<name>A0ABW8TJA4_9CLOT</name>
<feature type="transmembrane region" description="Helical" evidence="1">
    <location>
        <begin position="16"/>
        <end position="38"/>
    </location>
</feature>